<name>A0AAD6FL09_9TELE</name>
<comment type="caution">
    <text evidence="11">The sequence shown here is derived from an EMBL/GenBank/DDBJ whole genome shotgun (WGS) entry which is preliminary data.</text>
</comment>
<dbReference type="Proteomes" id="UP001219934">
    <property type="component" value="Unassembled WGS sequence"/>
</dbReference>
<evidence type="ECO:0000256" key="3">
    <source>
        <dbReference type="ARBA" id="ARBA00022692"/>
    </source>
</evidence>
<keyword evidence="2" id="KW-1003">Cell membrane</keyword>
<reference evidence="11" key="1">
    <citation type="submission" date="2022-11" db="EMBL/GenBank/DDBJ databases">
        <title>Chromosome-level genome of Pogonophryne albipinna.</title>
        <authorList>
            <person name="Jo E."/>
        </authorList>
    </citation>
    <scope>NUCLEOTIDE SEQUENCE</scope>
    <source>
        <strain evidence="11">SGF0006</strain>
        <tissue evidence="11">Muscle</tissue>
    </source>
</reference>
<evidence type="ECO:0000256" key="2">
    <source>
        <dbReference type="ARBA" id="ARBA00022475"/>
    </source>
</evidence>
<dbReference type="AlphaFoldDB" id="A0AAD6FL09"/>
<keyword evidence="4" id="KW-1133">Transmembrane helix</keyword>
<accession>A0AAD6FL09</accession>
<dbReference type="GO" id="GO:0004930">
    <property type="term" value="F:G protein-coupled receptor activity"/>
    <property type="evidence" value="ECO:0007669"/>
    <property type="project" value="UniProtKB-KW"/>
</dbReference>
<evidence type="ECO:0000256" key="6">
    <source>
        <dbReference type="ARBA" id="ARBA00023136"/>
    </source>
</evidence>
<dbReference type="PANTHER" id="PTHR24061">
    <property type="entry name" value="CALCIUM-SENSING RECEPTOR-RELATED"/>
    <property type="match status" value="1"/>
</dbReference>
<dbReference type="Gene3D" id="2.10.50.30">
    <property type="entry name" value="GPCR, family 3, nine cysteines domain"/>
    <property type="match status" value="1"/>
</dbReference>
<dbReference type="Pfam" id="PF01094">
    <property type="entry name" value="ANF_receptor"/>
    <property type="match status" value="1"/>
</dbReference>
<keyword evidence="8" id="KW-0325">Glycoprotein</keyword>
<evidence type="ECO:0000256" key="9">
    <source>
        <dbReference type="ARBA" id="ARBA00023224"/>
    </source>
</evidence>
<dbReference type="InterPro" id="IPR001828">
    <property type="entry name" value="ANF_lig-bd_rcpt"/>
</dbReference>
<keyword evidence="9" id="KW-0807">Transducer</keyword>
<dbReference type="GO" id="GO:0005886">
    <property type="term" value="C:plasma membrane"/>
    <property type="evidence" value="ECO:0007669"/>
    <property type="project" value="UniProtKB-SubCell"/>
</dbReference>
<keyword evidence="5" id="KW-0297">G-protein coupled receptor</keyword>
<evidence type="ECO:0000313" key="12">
    <source>
        <dbReference type="Proteomes" id="UP001219934"/>
    </source>
</evidence>
<proteinExistence type="predicted"/>
<keyword evidence="3" id="KW-0812">Transmembrane</keyword>
<organism evidence="11 12">
    <name type="scientific">Pogonophryne albipinna</name>
    <dbReference type="NCBI Taxonomy" id="1090488"/>
    <lineage>
        <taxon>Eukaryota</taxon>
        <taxon>Metazoa</taxon>
        <taxon>Chordata</taxon>
        <taxon>Craniata</taxon>
        <taxon>Vertebrata</taxon>
        <taxon>Euteleostomi</taxon>
        <taxon>Actinopterygii</taxon>
        <taxon>Neopterygii</taxon>
        <taxon>Teleostei</taxon>
        <taxon>Neoteleostei</taxon>
        <taxon>Acanthomorphata</taxon>
        <taxon>Eupercaria</taxon>
        <taxon>Perciformes</taxon>
        <taxon>Notothenioidei</taxon>
        <taxon>Pogonophryne</taxon>
    </lineage>
</organism>
<evidence type="ECO:0000256" key="4">
    <source>
        <dbReference type="ARBA" id="ARBA00022989"/>
    </source>
</evidence>
<dbReference type="InterPro" id="IPR000068">
    <property type="entry name" value="GPCR_3_Ca_sens_rcpt-rel"/>
</dbReference>
<gene>
    <name evidence="11" type="ORF">JOQ06_028358</name>
</gene>
<comment type="subcellular location">
    <subcellularLocation>
        <location evidence="1">Cell membrane</location>
        <topology evidence="1">Multi-pass membrane protein</topology>
    </subcellularLocation>
</comment>
<keyword evidence="7" id="KW-0675">Receptor</keyword>
<sequence>MIYAIREINKRTPRPLPNYTIGFDIYDTCADVSFAIRATHELLKNHSDPHSCLLAEAKTKAVIGAGSSEVSIAVARVLALSSVAQISYSATSELLSRKLKFPTFLRTIPSDKHQTKAIAELVKKFNWKTVGIVGSDDEYGKYGGDTLKDIFDEMKDICIEFSDILPGYFSQNNSKANDCLDELLLMEIKKVNFTVNGTHIQFDSNGDPFLGYDILYWNMTQSKESTRITKIGEYEPEGNITVPHDLVRNKVGKVTAFNCSKTCKPGQELKKQNKGKVCCNDCVPCADGEYSDEWFGTNMEDKHKDLSTDIPEVSPKHFRQRYQLQNTNHIQPHNKIPVGMKKPEWAMVQC</sequence>
<dbReference type="InterPro" id="IPR000337">
    <property type="entry name" value="GPCR_3"/>
</dbReference>
<evidence type="ECO:0000256" key="8">
    <source>
        <dbReference type="ARBA" id="ARBA00023180"/>
    </source>
</evidence>
<dbReference type="PRINTS" id="PR00248">
    <property type="entry name" value="GPCRMGR"/>
</dbReference>
<evidence type="ECO:0000256" key="1">
    <source>
        <dbReference type="ARBA" id="ARBA00004651"/>
    </source>
</evidence>
<evidence type="ECO:0000313" key="11">
    <source>
        <dbReference type="EMBL" id="KAJ4938892.1"/>
    </source>
</evidence>
<evidence type="ECO:0000256" key="5">
    <source>
        <dbReference type="ARBA" id="ARBA00023040"/>
    </source>
</evidence>
<dbReference type="SUPFAM" id="SSF53822">
    <property type="entry name" value="Periplasmic binding protein-like I"/>
    <property type="match status" value="2"/>
</dbReference>
<dbReference type="EMBL" id="JAPTMU010000008">
    <property type="protein sequence ID" value="KAJ4938892.1"/>
    <property type="molecule type" value="Genomic_DNA"/>
</dbReference>
<dbReference type="InterPro" id="IPR038550">
    <property type="entry name" value="GPCR_3_9-Cys_sf"/>
</dbReference>
<evidence type="ECO:0000259" key="10">
    <source>
        <dbReference type="Pfam" id="PF01094"/>
    </source>
</evidence>
<evidence type="ECO:0000256" key="7">
    <source>
        <dbReference type="ARBA" id="ARBA00023170"/>
    </source>
</evidence>
<protein>
    <recommendedName>
        <fullName evidence="10">Receptor ligand binding region domain-containing protein</fullName>
    </recommendedName>
</protein>
<dbReference type="Gene3D" id="3.40.50.2300">
    <property type="match status" value="1"/>
</dbReference>
<feature type="domain" description="Receptor ligand binding region" evidence="10">
    <location>
        <begin position="1"/>
        <end position="175"/>
    </location>
</feature>
<dbReference type="PANTHER" id="PTHR24061:SF422">
    <property type="entry name" value="G-PROTEIN COUPLED RECEPTORS FAMILY 3 PROFILE DOMAIN-CONTAINING PROTEIN"/>
    <property type="match status" value="1"/>
</dbReference>
<dbReference type="InterPro" id="IPR028082">
    <property type="entry name" value="Peripla_BP_I"/>
</dbReference>
<keyword evidence="12" id="KW-1185">Reference proteome</keyword>
<keyword evidence="6" id="KW-0472">Membrane</keyword>